<evidence type="ECO:0000256" key="5">
    <source>
        <dbReference type="ARBA" id="ARBA00022741"/>
    </source>
</evidence>
<keyword evidence="7" id="KW-0456">Lyase</keyword>
<dbReference type="GO" id="GO:0019934">
    <property type="term" value="P:cGMP-mediated signaling"/>
    <property type="evidence" value="ECO:0007669"/>
    <property type="project" value="TreeGrafter"/>
</dbReference>
<evidence type="ECO:0000256" key="3">
    <source>
        <dbReference type="ARBA" id="ARBA00012202"/>
    </source>
</evidence>
<dbReference type="Pfam" id="PF07701">
    <property type="entry name" value="HNOBA"/>
    <property type="match status" value="1"/>
</dbReference>
<comment type="subcellular location">
    <subcellularLocation>
        <location evidence="2">Cytoplasm</location>
    </subcellularLocation>
</comment>
<dbReference type="CDD" id="cd07302">
    <property type="entry name" value="CHD"/>
    <property type="match status" value="1"/>
</dbReference>
<dbReference type="InterPro" id="IPR001054">
    <property type="entry name" value="A/G_cyclase"/>
</dbReference>
<dbReference type="InterPro" id="IPR011645">
    <property type="entry name" value="HNOB_dom_associated"/>
</dbReference>
<dbReference type="RefSeq" id="XP_035307875.1">
    <property type="nucleotide sequence ID" value="XM_035451984.1"/>
</dbReference>
<proteinExistence type="predicted"/>
<keyword evidence="8" id="KW-0141">cGMP biosynthesis</keyword>
<evidence type="ECO:0000313" key="14">
    <source>
        <dbReference type="Proteomes" id="UP001108280"/>
    </source>
</evidence>
<sequence length="595" mass="67005">MFCRKFKDLKITGECPFSLLAPGQVPKEPSEEVSGGSEGCQATLPICQDIPEKNAQGNLPQRKTSRNRVYLHTLAESICKLIFPEFERLNLALQRTLAKHKIKEDRKSSEKEDLEKIIAEQAIASGVPVEALKDSLGEELFKICYEEDEHILGVVGGTLKDFLNSFSTLLKQSSHCQEAEKRGRLEDASILCLDKDHDFLNVYYFFPKRTTALLLPGIIKAAARILYESHVEVSLMPPCFRSDCTEFVNQPYLLYSVQVKSTKPSLSPGKPQSSLVIPVSLFCKTFPFHFMLDRDLAILQLGNGIRRLVNKRDFQGKPNFEEFFEILTPKINQTFSGIMTMLNMQFVIRVRRWDNSVKKSSRVMDLKGQMIYIVESNAILFLGSPCVDRLEDFTGRGLYLSDIPIHNALRDVVLIGEQARAQDGLKKRLGKLKATLEHAHQALEEEKKKTVDLLCSIFPSEVAQQLWQGQIVQAKKFSNVTMLFSDIVGFTAICSQCSPLQVITMLNALYTRFDQQCGELDVYKVETIGDAYCVAGGLHRESDTHAVQIALMALKMMELSNEVMSPHGEPIKVTQRLSWFCVYSKIKGGASTKLP</sequence>
<dbReference type="GeneID" id="100768699"/>
<dbReference type="Gene3D" id="6.10.250.780">
    <property type="match status" value="1"/>
</dbReference>
<dbReference type="FunFam" id="3.90.1520.10:FF:000002">
    <property type="entry name" value="Guanylate cyclase soluble subunit alpha-3 isoform A"/>
    <property type="match status" value="1"/>
</dbReference>
<reference evidence="14" key="1">
    <citation type="journal article" date="2018" name="Biotechnol. Bioeng.">
        <title>A reference genome of the Chinese hamster based on a hybrid assembly strategy.</title>
        <authorList>
            <person name="Rupp O."/>
            <person name="MacDonald M.L."/>
            <person name="Li S."/>
            <person name="Dhiman H."/>
            <person name="Polson S."/>
            <person name="Griep S."/>
            <person name="Heffner K."/>
            <person name="Hernandez I."/>
            <person name="Brinkrolf K."/>
            <person name="Jadhav V."/>
            <person name="Samoudi M."/>
            <person name="Hao H."/>
            <person name="Kingham B."/>
            <person name="Goesmann A."/>
            <person name="Betenbaugh M.J."/>
            <person name="Lewis N.E."/>
            <person name="Borth N."/>
            <person name="Lee K.H."/>
        </authorList>
    </citation>
    <scope>NUCLEOTIDE SEQUENCE [LARGE SCALE GENOMIC DNA]</scope>
    <source>
        <strain evidence="14">17A/GY</strain>
    </source>
</reference>
<dbReference type="Gene3D" id="3.30.450.260">
    <property type="entry name" value="Haem NO binding associated domain"/>
    <property type="match status" value="1"/>
</dbReference>
<evidence type="ECO:0000256" key="11">
    <source>
        <dbReference type="ARBA" id="ARBA00062775"/>
    </source>
</evidence>
<dbReference type="InterPro" id="IPR038158">
    <property type="entry name" value="H-NOX_domain_sf"/>
</dbReference>
<dbReference type="GO" id="GO:0020037">
    <property type="term" value="F:heme binding"/>
    <property type="evidence" value="ECO:0007669"/>
    <property type="project" value="InterPro"/>
</dbReference>
<dbReference type="GO" id="GO:0008074">
    <property type="term" value="C:guanylate cyclase complex, soluble"/>
    <property type="evidence" value="ECO:0007669"/>
    <property type="project" value="TreeGrafter"/>
</dbReference>
<keyword evidence="4" id="KW-0963">Cytoplasm</keyword>
<reference evidence="15" key="3">
    <citation type="submission" date="2025-08" db="UniProtKB">
        <authorList>
            <consortium name="RefSeq"/>
        </authorList>
    </citation>
    <scope>IDENTIFICATION</scope>
    <source>
        <strain evidence="15">17A/GY</strain>
        <tissue evidence="15">Liver</tissue>
    </source>
</reference>
<dbReference type="EC" id="4.6.1.2" evidence="3"/>
<evidence type="ECO:0000256" key="4">
    <source>
        <dbReference type="ARBA" id="ARBA00022490"/>
    </source>
</evidence>
<dbReference type="PANTHER" id="PTHR45655:SF4">
    <property type="entry name" value="GUANYLATE CYCLASE SOLUBLE SUBUNIT ALPHA-1"/>
    <property type="match status" value="1"/>
</dbReference>
<dbReference type="SUPFAM" id="SSF55073">
    <property type="entry name" value="Nucleotide cyclase"/>
    <property type="match status" value="1"/>
</dbReference>
<organism evidence="14 15">
    <name type="scientific">Cricetulus griseus</name>
    <name type="common">Chinese hamster</name>
    <name type="synonym">Cricetulus barabensis griseus</name>
    <dbReference type="NCBI Taxonomy" id="10029"/>
    <lineage>
        <taxon>Eukaryota</taxon>
        <taxon>Metazoa</taxon>
        <taxon>Chordata</taxon>
        <taxon>Craniata</taxon>
        <taxon>Vertebrata</taxon>
        <taxon>Euteleostomi</taxon>
        <taxon>Mammalia</taxon>
        <taxon>Eutheria</taxon>
        <taxon>Euarchontoglires</taxon>
        <taxon>Glires</taxon>
        <taxon>Rodentia</taxon>
        <taxon>Myomorpha</taxon>
        <taxon>Muroidea</taxon>
        <taxon>Cricetidae</taxon>
        <taxon>Cricetinae</taxon>
        <taxon>Cricetulus</taxon>
    </lineage>
</organism>
<dbReference type="GO" id="GO:0005525">
    <property type="term" value="F:GTP binding"/>
    <property type="evidence" value="ECO:0007669"/>
    <property type="project" value="UniProtKB-KW"/>
</dbReference>
<dbReference type="AlphaFoldDB" id="A0A9J7KBH8"/>
<dbReference type="RefSeq" id="XP_035309596.1">
    <property type="nucleotide sequence ID" value="XM_035453705.1"/>
</dbReference>
<comment type="subunit">
    <text evidence="11">The active enzyme is formed by a heterodimer of an alpha and a beta subunit. Heterodimer with GUCY1B1.</text>
</comment>
<dbReference type="InterPro" id="IPR029787">
    <property type="entry name" value="Nucleotide_cyclase"/>
</dbReference>
<dbReference type="SMART" id="SM00044">
    <property type="entry name" value="CYCc"/>
    <property type="match status" value="1"/>
</dbReference>
<dbReference type="Pfam" id="PF00211">
    <property type="entry name" value="Guanylate_cyc"/>
    <property type="match status" value="1"/>
</dbReference>
<accession>A0A9J7KBH8</accession>
<comment type="catalytic activity">
    <reaction evidence="1">
        <text>GTP = 3',5'-cyclic GMP + diphosphate</text>
        <dbReference type="Rhea" id="RHEA:13665"/>
        <dbReference type="ChEBI" id="CHEBI:33019"/>
        <dbReference type="ChEBI" id="CHEBI:37565"/>
        <dbReference type="ChEBI" id="CHEBI:57746"/>
        <dbReference type="EC" id="4.6.1.2"/>
    </reaction>
</comment>
<evidence type="ECO:0000256" key="12">
    <source>
        <dbReference type="ARBA" id="ARBA00077123"/>
    </source>
</evidence>
<evidence type="ECO:0000256" key="8">
    <source>
        <dbReference type="ARBA" id="ARBA00023293"/>
    </source>
</evidence>
<dbReference type="GO" id="GO:0070482">
    <property type="term" value="P:response to oxygen levels"/>
    <property type="evidence" value="ECO:0007669"/>
    <property type="project" value="TreeGrafter"/>
</dbReference>
<dbReference type="PANTHER" id="PTHR45655">
    <property type="entry name" value="GUANYLATE CYCLASE SOLUBLE SUBUNIT BETA-2"/>
    <property type="match status" value="1"/>
</dbReference>
<gene>
    <name evidence="15" type="primary">Gucy1a1</name>
</gene>
<protein>
    <recommendedName>
        <fullName evidence="9">Guanylate cyclase soluble subunit alpha-1</fullName>
        <ecNumber evidence="3">4.6.1.2</ecNumber>
    </recommendedName>
    <alternativeName>
        <fullName evidence="12">Guanylate cyclase soluble subunit alpha-3</fullName>
    </alternativeName>
    <alternativeName>
        <fullName evidence="10">Soluble guanylate cyclase large subunit</fullName>
    </alternativeName>
</protein>
<dbReference type="FunFam" id="3.30.450.260:FF:000002">
    <property type="entry name" value="guanylate cyclase soluble subunit alpha-2"/>
    <property type="match status" value="1"/>
</dbReference>
<evidence type="ECO:0000313" key="15">
    <source>
        <dbReference type="RefSeq" id="XP_035307875.1"/>
    </source>
</evidence>
<evidence type="ECO:0000256" key="1">
    <source>
        <dbReference type="ARBA" id="ARBA00001436"/>
    </source>
</evidence>
<evidence type="ECO:0000256" key="6">
    <source>
        <dbReference type="ARBA" id="ARBA00023134"/>
    </source>
</evidence>
<name>A0A9J7KBH8_CRIGR</name>
<dbReference type="InterPro" id="IPR042463">
    <property type="entry name" value="HNOB_dom_associated_sf"/>
</dbReference>
<dbReference type="GO" id="GO:0004383">
    <property type="term" value="F:guanylate cyclase activity"/>
    <property type="evidence" value="ECO:0007669"/>
    <property type="project" value="UniProtKB-EC"/>
</dbReference>
<dbReference type="PROSITE" id="PS50125">
    <property type="entry name" value="GUANYLATE_CYCLASE_2"/>
    <property type="match status" value="1"/>
</dbReference>
<dbReference type="SUPFAM" id="SSF111126">
    <property type="entry name" value="Ligand-binding domain in the NO signalling and Golgi transport"/>
    <property type="match status" value="1"/>
</dbReference>
<keyword evidence="6" id="KW-0342">GTP-binding</keyword>
<evidence type="ECO:0000259" key="13">
    <source>
        <dbReference type="PROSITE" id="PS50125"/>
    </source>
</evidence>
<reference evidence="14" key="2">
    <citation type="journal article" date="2020" name="Biotechnol. Bioeng.">
        <title>Chromosome-scale scaffolds for the Chinese hamster reference genome assembly to facilitate the study of the CHO epigenome.</title>
        <authorList>
            <person name="Hilliard W."/>
            <person name="MacDonald M."/>
            <person name="Lee K.H."/>
        </authorList>
    </citation>
    <scope>NUCLEOTIDE SEQUENCE [LARGE SCALE GENOMIC DNA]</scope>
    <source>
        <strain evidence="14">17A/GY</strain>
    </source>
</reference>
<feature type="domain" description="Guanylate cyclase" evidence="13">
    <location>
        <begin position="481"/>
        <end position="578"/>
    </location>
</feature>
<dbReference type="InterPro" id="IPR024096">
    <property type="entry name" value="NO_sig/Golgi_transp_ligand-bd"/>
</dbReference>
<dbReference type="Gene3D" id="3.90.1520.10">
    <property type="entry name" value="H-NOX domain"/>
    <property type="match status" value="1"/>
</dbReference>
<keyword evidence="5" id="KW-0547">Nucleotide-binding</keyword>
<evidence type="ECO:0000256" key="2">
    <source>
        <dbReference type="ARBA" id="ARBA00004496"/>
    </source>
</evidence>
<dbReference type="CTD" id="2982"/>
<dbReference type="Proteomes" id="UP001108280">
    <property type="component" value="Chromosome 1"/>
</dbReference>
<evidence type="ECO:0000256" key="10">
    <source>
        <dbReference type="ARBA" id="ARBA00042184"/>
    </source>
</evidence>
<dbReference type="Gene3D" id="3.30.70.1230">
    <property type="entry name" value="Nucleotide cyclase"/>
    <property type="match status" value="1"/>
</dbReference>
<keyword evidence="14" id="KW-1185">Reference proteome</keyword>
<evidence type="ECO:0000256" key="7">
    <source>
        <dbReference type="ARBA" id="ARBA00023239"/>
    </source>
</evidence>
<evidence type="ECO:0000256" key="9">
    <source>
        <dbReference type="ARBA" id="ARBA00040514"/>
    </source>
</evidence>